<dbReference type="KEGG" id="psyt:DSAG12_03419"/>
<dbReference type="AlphaFoldDB" id="A0A5B9DEQ1"/>
<reference evidence="1 2" key="1">
    <citation type="journal article" date="2020" name="Nature">
        <title>Isolation of an archaeon at the prokaryote-eukaryote interface.</title>
        <authorList>
            <person name="Imachi H."/>
            <person name="Nobu M.K."/>
            <person name="Nakahara N."/>
            <person name="Morono Y."/>
            <person name="Ogawara M."/>
            <person name="Takaki Y."/>
            <person name="Takano Y."/>
            <person name="Uematsu K."/>
            <person name="Ikuta T."/>
            <person name="Ito M."/>
            <person name="Matsui Y."/>
            <person name="Miyazaki M."/>
            <person name="Murata K."/>
            <person name="Saito Y."/>
            <person name="Sakai S."/>
            <person name="Song C."/>
            <person name="Tasumi E."/>
            <person name="Yamanaka Y."/>
            <person name="Yamaguchi T."/>
            <person name="Kamagata Y."/>
            <person name="Tamaki H."/>
            <person name="Takai K."/>
        </authorList>
    </citation>
    <scope>NUCLEOTIDE SEQUENCE [LARGE SCALE GENOMIC DNA]</scope>
    <source>
        <strain evidence="1 2">MK-D1</strain>
    </source>
</reference>
<evidence type="ECO:0008006" key="3">
    <source>
        <dbReference type="Google" id="ProtNLM"/>
    </source>
</evidence>
<dbReference type="Gene3D" id="2.30.110.10">
    <property type="entry name" value="Electron Transport, Fmn-binding Protein, Chain A"/>
    <property type="match status" value="1"/>
</dbReference>
<reference evidence="1 2" key="2">
    <citation type="journal article" date="2024" name="Int. J. Syst. Evol. Microbiol.">
        <title>Promethearchaeum syntrophicum gen. nov., sp. nov., an anaerobic, obligately syntrophic archaeon, the first isolate of the lineage 'Asgard' archaea, and proposal of the new archaeal phylum Promethearchaeota phyl. nov. and kingdom Promethearchaeati regn. nov.</title>
        <authorList>
            <person name="Imachi H."/>
            <person name="Nobu M.K."/>
            <person name="Kato S."/>
            <person name="Takaki Y."/>
            <person name="Miyazaki M."/>
            <person name="Miyata M."/>
            <person name="Ogawara M."/>
            <person name="Saito Y."/>
            <person name="Sakai S."/>
            <person name="Tahara Y.O."/>
            <person name="Takano Y."/>
            <person name="Tasumi E."/>
            <person name="Uematsu K."/>
            <person name="Yoshimura T."/>
            <person name="Itoh T."/>
            <person name="Ohkuma M."/>
            <person name="Takai K."/>
        </authorList>
    </citation>
    <scope>NUCLEOTIDE SEQUENCE [LARGE SCALE GENOMIC DNA]</scope>
    <source>
        <strain evidence="1 2">MK-D1</strain>
    </source>
</reference>
<name>A0A5B9DEQ1_9ARCH</name>
<evidence type="ECO:0000313" key="1">
    <source>
        <dbReference type="EMBL" id="QEE17582.1"/>
    </source>
</evidence>
<organism evidence="1 2">
    <name type="scientific">Promethearchaeum syntrophicum</name>
    <dbReference type="NCBI Taxonomy" id="2594042"/>
    <lineage>
        <taxon>Archaea</taxon>
        <taxon>Promethearchaeati</taxon>
        <taxon>Promethearchaeota</taxon>
        <taxon>Promethearchaeia</taxon>
        <taxon>Promethearchaeales</taxon>
        <taxon>Promethearchaeaceae</taxon>
        <taxon>Promethearchaeum</taxon>
    </lineage>
</organism>
<dbReference type="RefSeq" id="WP_147664472.1">
    <property type="nucleotide sequence ID" value="NZ_CP042905.2"/>
</dbReference>
<dbReference type="InterPro" id="IPR012349">
    <property type="entry name" value="Split_barrel_FMN-bd"/>
</dbReference>
<accession>A0A5B9DEQ1</accession>
<protein>
    <recommendedName>
        <fullName evidence="3">Flavin reductase like domain-containing protein</fullName>
    </recommendedName>
</protein>
<evidence type="ECO:0000313" key="2">
    <source>
        <dbReference type="Proteomes" id="UP000321408"/>
    </source>
</evidence>
<gene>
    <name evidence="1" type="ORF">DSAG12_03419</name>
</gene>
<dbReference type="SUPFAM" id="SSF50475">
    <property type="entry name" value="FMN-binding split barrel"/>
    <property type="match status" value="1"/>
</dbReference>
<dbReference type="EMBL" id="CP042905">
    <property type="protein sequence ID" value="QEE17582.1"/>
    <property type="molecule type" value="Genomic_DNA"/>
</dbReference>
<sequence length="306" mass="34970">MASSFENLPILDNFYQTSSFFPMPIVLVGTLDETGQTNLGPYSLCFPYYIAGKKRYTMVLMCRNNSNTAKNILRSKKCSLNFIPHDNKFLKNTVMLGFPGDTTAEKMEKSIFSLTEGLMQSENSAELYPQIVEESFQVFECTWDASLDGAENDTVQEEYLPPFHNFNGITSPMGAHFILSIDKILMKPKYRKAIIDGVQTKYFPNIPVDYGYRDNTNFWLAKFKKPYAEKIPKGKGISLDTITYAADRTDSDVKFTDDACATLIKVPRIFLKKILQDCVVWAKNRDITLINEEHMQQIRDKRSANK</sequence>
<proteinExistence type="predicted"/>
<dbReference type="Proteomes" id="UP000321408">
    <property type="component" value="Chromosome"/>
</dbReference>
<keyword evidence="2" id="KW-1185">Reference proteome</keyword>
<dbReference type="GeneID" id="41331389"/>